<accession>A0A2N0H3K7</accession>
<dbReference type="PANTHER" id="PTHR32552">
    <property type="entry name" value="FERRICHROME IRON RECEPTOR-RELATED"/>
    <property type="match status" value="1"/>
</dbReference>
<keyword evidence="7" id="KW-0408">Iron</keyword>
<keyword evidence="8" id="KW-0406">Ion transport</keyword>
<dbReference type="Gene3D" id="2.40.170.20">
    <property type="entry name" value="TonB-dependent receptor, beta-barrel domain"/>
    <property type="match status" value="1"/>
</dbReference>
<evidence type="ECO:0000256" key="1">
    <source>
        <dbReference type="ARBA" id="ARBA00004571"/>
    </source>
</evidence>
<dbReference type="SUPFAM" id="SSF56935">
    <property type="entry name" value="Porins"/>
    <property type="match status" value="1"/>
</dbReference>
<dbReference type="InterPro" id="IPR010917">
    <property type="entry name" value="TonB_rcpt_CS"/>
</dbReference>
<evidence type="ECO:0000256" key="10">
    <source>
        <dbReference type="ARBA" id="ARBA00023136"/>
    </source>
</evidence>
<dbReference type="InterPro" id="IPR000531">
    <property type="entry name" value="Beta-barrel_TonB"/>
</dbReference>
<evidence type="ECO:0000256" key="9">
    <source>
        <dbReference type="ARBA" id="ARBA00023077"/>
    </source>
</evidence>
<dbReference type="PANTHER" id="PTHR32552:SF68">
    <property type="entry name" value="FERRICHROME OUTER MEMBRANE TRANSPORTER_PHAGE RECEPTOR"/>
    <property type="match status" value="1"/>
</dbReference>
<evidence type="ECO:0000256" key="2">
    <source>
        <dbReference type="ARBA" id="ARBA00022448"/>
    </source>
</evidence>
<keyword evidence="5 12" id="KW-0812">Transmembrane</keyword>
<feature type="short sequence motif" description="TonB C-terminal box" evidence="13">
    <location>
        <begin position="553"/>
        <end position="570"/>
    </location>
</feature>
<gene>
    <name evidence="15" type="ORF">B0I00_3330</name>
</gene>
<dbReference type="GO" id="GO:0015344">
    <property type="term" value="F:siderophore uptake transmembrane transporter activity"/>
    <property type="evidence" value="ECO:0007669"/>
    <property type="project" value="TreeGrafter"/>
</dbReference>
<comment type="caution">
    <text evidence="15">The sequence shown here is derived from an EMBL/GenBank/DDBJ whole genome shotgun (WGS) entry which is preliminary data.</text>
</comment>
<evidence type="ECO:0000256" key="4">
    <source>
        <dbReference type="ARBA" id="ARBA00022496"/>
    </source>
</evidence>
<keyword evidence="2 12" id="KW-0813">Transport</keyword>
<keyword evidence="6" id="KW-0732">Signal</keyword>
<dbReference type="InterPro" id="IPR037066">
    <property type="entry name" value="Plug_dom_sf"/>
</dbReference>
<dbReference type="InterPro" id="IPR036942">
    <property type="entry name" value="Beta-barrel_TonB_sf"/>
</dbReference>
<comment type="similarity">
    <text evidence="12">Belongs to the TonB-dependent receptor family.</text>
</comment>
<dbReference type="PROSITE" id="PS52016">
    <property type="entry name" value="TONB_DEPENDENT_REC_3"/>
    <property type="match status" value="1"/>
</dbReference>
<evidence type="ECO:0000259" key="14">
    <source>
        <dbReference type="Pfam" id="PF00593"/>
    </source>
</evidence>
<dbReference type="InterPro" id="IPR039426">
    <property type="entry name" value="TonB-dep_rcpt-like"/>
</dbReference>
<keyword evidence="4" id="KW-0410">Iron transport</keyword>
<feature type="domain" description="TonB-dependent receptor-like beta-barrel" evidence="14">
    <location>
        <begin position="97"/>
        <end position="537"/>
    </location>
</feature>
<proteinExistence type="inferred from homology"/>
<dbReference type="NCBIfam" id="TIGR01783">
    <property type="entry name" value="TonB-siderophor"/>
    <property type="match status" value="1"/>
</dbReference>
<evidence type="ECO:0000256" key="13">
    <source>
        <dbReference type="PROSITE-ProRule" id="PRU10144"/>
    </source>
</evidence>
<dbReference type="PROSITE" id="PS01156">
    <property type="entry name" value="TONB_DEPENDENT_REC_2"/>
    <property type="match status" value="1"/>
</dbReference>
<evidence type="ECO:0000256" key="12">
    <source>
        <dbReference type="PROSITE-ProRule" id="PRU01360"/>
    </source>
</evidence>
<keyword evidence="10 12" id="KW-0472">Membrane</keyword>
<dbReference type="Proteomes" id="UP000232587">
    <property type="component" value="Unassembled WGS sequence"/>
</dbReference>
<reference evidence="15 16" key="1">
    <citation type="submission" date="2017-11" db="EMBL/GenBank/DDBJ databases">
        <title>Genomic Encyclopedia of Type Strains, Phase III (KMG-III): the genomes of soil and plant-associated and newly described type strains.</title>
        <authorList>
            <person name="Whitman W."/>
        </authorList>
    </citation>
    <scope>NUCLEOTIDE SEQUENCE [LARGE SCALE GENOMIC DNA]</scope>
    <source>
        <strain evidence="15 16">CGMCC 1.12274</strain>
    </source>
</reference>
<keyword evidence="3 12" id="KW-1134">Transmembrane beta strand</keyword>
<evidence type="ECO:0000256" key="7">
    <source>
        <dbReference type="ARBA" id="ARBA00023004"/>
    </source>
</evidence>
<dbReference type="EMBL" id="PHUF01000007">
    <property type="protein sequence ID" value="PKB13525.1"/>
    <property type="molecule type" value="Genomic_DNA"/>
</dbReference>
<comment type="subcellular location">
    <subcellularLocation>
        <location evidence="1 12">Cell outer membrane</location>
        <topology evidence="1 12">Multi-pass membrane protein</topology>
    </subcellularLocation>
</comment>
<name>A0A2N0H3K7_9SPHN</name>
<dbReference type="Gene3D" id="2.170.130.10">
    <property type="entry name" value="TonB-dependent receptor, plug domain"/>
    <property type="match status" value="1"/>
</dbReference>
<keyword evidence="16" id="KW-1185">Reference proteome</keyword>
<dbReference type="CDD" id="cd01347">
    <property type="entry name" value="ligand_gated_channel"/>
    <property type="match status" value="1"/>
</dbReference>
<dbReference type="GO" id="GO:0038023">
    <property type="term" value="F:signaling receptor activity"/>
    <property type="evidence" value="ECO:0007669"/>
    <property type="project" value="InterPro"/>
</dbReference>
<dbReference type="OrthoDB" id="9760333at2"/>
<organism evidence="15 16">
    <name type="scientific">Novosphingobium kunmingense</name>
    <dbReference type="NCBI Taxonomy" id="1211806"/>
    <lineage>
        <taxon>Bacteria</taxon>
        <taxon>Pseudomonadati</taxon>
        <taxon>Pseudomonadota</taxon>
        <taxon>Alphaproteobacteria</taxon>
        <taxon>Sphingomonadales</taxon>
        <taxon>Sphingomonadaceae</taxon>
        <taxon>Novosphingobium</taxon>
    </lineage>
</organism>
<evidence type="ECO:0000256" key="5">
    <source>
        <dbReference type="ARBA" id="ARBA00022692"/>
    </source>
</evidence>
<evidence type="ECO:0000313" key="16">
    <source>
        <dbReference type="Proteomes" id="UP000232587"/>
    </source>
</evidence>
<dbReference type="RefSeq" id="WP_100868494.1">
    <property type="nucleotide sequence ID" value="NZ_PHUF01000007.1"/>
</dbReference>
<evidence type="ECO:0000256" key="6">
    <source>
        <dbReference type="ARBA" id="ARBA00022729"/>
    </source>
</evidence>
<dbReference type="GO" id="GO:0009279">
    <property type="term" value="C:cell outer membrane"/>
    <property type="evidence" value="ECO:0007669"/>
    <property type="project" value="UniProtKB-SubCell"/>
</dbReference>
<evidence type="ECO:0000256" key="11">
    <source>
        <dbReference type="ARBA" id="ARBA00023237"/>
    </source>
</evidence>
<dbReference type="InterPro" id="IPR010105">
    <property type="entry name" value="TonB_sidphr_rcpt"/>
</dbReference>
<keyword evidence="9" id="KW-0798">TonB box</keyword>
<feature type="non-terminal residue" evidence="15">
    <location>
        <position position="1"/>
    </location>
</feature>
<keyword evidence="15" id="KW-0675">Receptor</keyword>
<evidence type="ECO:0000313" key="15">
    <source>
        <dbReference type="EMBL" id="PKB13525.1"/>
    </source>
</evidence>
<protein>
    <submittedName>
        <fullName evidence="15">Catecholate siderophore receptor</fullName>
    </submittedName>
</protein>
<sequence>VERIEVVKGPAAVLYGRGSSGGLINRVTRKPGENVTSFTLSAGSWDIKRGEFDLGRVATDGVVAFRVTGALERSGSFRQFQFLDREAIAPSLLLRPGPGTELLLQADYLRDARITDFGIPAYQGRPVDVAPGTYYGAANARDADVSRSRVMSQTISLTHRFSDNLSLRDGFRHYDYDLDRRNTLSGAVLPVTATRPRPLVSLNRSNFFRHESGWSNQLELTHTFEIAGTRHTLLYGFEIARQTKLQQLYSSNGFTTVDLFNPVLPIVPIDLGGTPATYNEGRFRNEGLYVQDLVDFGSGFKALVGLRRDWFEQRTIQRLALPNLYRKDAEWSPRVGLVFQPDDAQSYYASWSRSFQPSGEGFALAANNAVIEPEETTNKEVGAKYTLLGGRLNATVSLFELERTGIKSAAPGSTVLIPIGTQRTRGIELSANLDLASGWRAIAGYSYLDARIIRSLAVESGQLVEGKRATLTPRHSANLFVSKDFAGRFGFGLGGNYVGDRFANPGNTVTLPAYVTVDALAWVRLGRARLQINAYNLFDERYFISGHGTSPLLNLPGAPRTLIATVRFDF</sequence>
<dbReference type="GO" id="GO:0015891">
    <property type="term" value="P:siderophore transport"/>
    <property type="evidence" value="ECO:0007669"/>
    <property type="project" value="InterPro"/>
</dbReference>
<keyword evidence="11 12" id="KW-0998">Cell outer membrane</keyword>
<evidence type="ECO:0000256" key="8">
    <source>
        <dbReference type="ARBA" id="ARBA00023065"/>
    </source>
</evidence>
<dbReference type="AlphaFoldDB" id="A0A2N0H3K7"/>
<evidence type="ECO:0000256" key="3">
    <source>
        <dbReference type="ARBA" id="ARBA00022452"/>
    </source>
</evidence>
<dbReference type="Pfam" id="PF00593">
    <property type="entry name" value="TonB_dep_Rec_b-barrel"/>
    <property type="match status" value="1"/>
</dbReference>